<gene>
    <name evidence="4" type="ORF">GGR31_001820</name>
</gene>
<dbReference type="NCBIfam" id="TIGR04183">
    <property type="entry name" value="Por_Secre_tail"/>
    <property type="match status" value="1"/>
</dbReference>
<sequence>MKNLIPLFLFSVCFFASAQQQGLAESTWHLEELTISNNNISIPQDDNADSALDEINLWFNGDILYTQVCNVLDSFEEIQYVGNNEFLMEEWNQTLIECNKEENQNFEQNYFSFFTNHINTPIAYTITNNSNGSQSLILMLNNGDFAVYNNQQLSLKKSNKFAIALYPNPVKDYFTIKNDSNLFLKAISIYNLQGKLVREFMPTEKNEYRVINLNGVYLVRLETEKGFETKQIIVK</sequence>
<keyword evidence="1 2" id="KW-0732">Signal</keyword>
<evidence type="ECO:0000313" key="5">
    <source>
        <dbReference type="Proteomes" id="UP001257659"/>
    </source>
</evidence>
<dbReference type="RefSeq" id="WP_309728283.1">
    <property type="nucleotide sequence ID" value="NZ_JAVDQA010000005.1"/>
</dbReference>
<proteinExistence type="predicted"/>
<evidence type="ECO:0000256" key="1">
    <source>
        <dbReference type="ARBA" id="ARBA00022729"/>
    </source>
</evidence>
<protein>
    <recommendedName>
        <fullName evidence="3">Secretion system C-terminal sorting domain-containing protein</fullName>
    </recommendedName>
</protein>
<comment type="caution">
    <text evidence="4">The sequence shown here is derived from an EMBL/GenBank/DDBJ whole genome shotgun (WGS) entry which is preliminary data.</text>
</comment>
<reference evidence="4 5" key="1">
    <citation type="submission" date="2023-07" db="EMBL/GenBank/DDBJ databases">
        <title>Genomic Encyclopedia of Type Strains, Phase IV (KMG-IV): sequencing the most valuable type-strain genomes for metagenomic binning, comparative biology and taxonomic classification.</title>
        <authorList>
            <person name="Goeker M."/>
        </authorList>
    </citation>
    <scope>NUCLEOTIDE SEQUENCE [LARGE SCALE GENOMIC DNA]</scope>
    <source>
        <strain evidence="4 5">DSM 102814</strain>
    </source>
</reference>
<feature type="domain" description="Secretion system C-terminal sorting" evidence="3">
    <location>
        <begin position="165"/>
        <end position="234"/>
    </location>
</feature>
<evidence type="ECO:0000313" key="4">
    <source>
        <dbReference type="EMBL" id="MDR6301169.1"/>
    </source>
</evidence>
<feature type="signal peptide" evidence="2">
    <location>
        <begin position="1"/>
        <end position="18"/>
    </location>
</feature>
<accession>A0ABU1K6D0</accession>
<organism evidence="4 5">
    <name type="scientific">Mesonia maritima</name>
    <dbReference type="NCBI Taxonomy" id="1793873"/>
    <lineage>
        <taxon>Bacteria</taxon>
        <taxon>Pseudomonadati</taxon>
        <taxon>Bacteroidota</taxon>
        <taxon>Flavobacteriia</taxon>
        <taxon>Flavobacteriales</taxon>
        <taxon>Flavobacteriaceae</taxon>
        <taxon>Mesonia</taxon>
    </lineage>
</organism>
<feature type="chain" id="PRO_5046274045" description="Secretion system C-terminal sorting domain-containing protein" evidence="2">
    <location>
        <begin position="19"/>
        <end position="235"/>
    </location>
</feature>
<dbReference type="Pfam" id="PF18962">
    <property type="entry name" value="Por_Secre_tail"/>
    <property type="match status" value="1"/>
</dbReference>
<dbReference type="InterPro" id="IPR026444">
    <property type="entry name" value="Secre_tail"/>
</dbReference>
<keyword evidence="5" id="KW-1185">Reference proteome</keyword>
<evidence type="ECO:0000256" key="2">
    <source>
        <dbReference type="SAM" id="SignalP"/>
    </source>
</evidence>
<dbReference type="EMBL" id="JAVDQA010000005">
    <property type="protein sequence ID" value="MDR6301169.1"/>
    <property type="molecule type" value="Genomic_DNA"/>
</dbReference>
<evidence type="ECO:0000259" key="3">
    <source>
        <dbReference type="Pfam" id="PF18962"/>
    </source>
</evidence>
<name>A0ABU1K6D0_9FLAO</name>
<dbReference type="Proteomes" id="UP001257659">
    <property type="component" value="Unassembled WGS sequence"/>
</dbReference>